<evidence type="ECO:0000259" key="2">
    <source>
        <dbReference type="Pfam" id="PF12760"/>
    </source>
</evidence>
<dbReference type="Pfam" id="PF12760">
    <property type="entry name" value="Zn_ribbon_IS1595"/>
    <property type="match status" value="1"/>
</dbReference>
<evidence type="ECO:0000313" key="3">
    <source>
        <dbReference type="EMBL" id="GGK39105.1"/>
    </source>
</evidence>
<reference evidence="3 4" key="1">
    <citation type="journal article" date="2014" name="Int. J. Syst. Evol. Microbiol.">
        <title>Complete genome sequence of Corynebacterium casei LMG S-19264T (=DSM 44701T), isolated from a smear-ripened cheese.</title>
        <authorList>
            <consortium name="US DOE Joint Genome Institute (JGI-PGF)"/>
            <person name="Walter F."/>
            <person name="Albersmeier A."/>
            <person name="Kalinowski J."/>
            <person name="Ruckert C."/>
        </authorList>
    </citation>
    <scope>NUCLEOTIDE SEQUENCE [LARGE SCALE GENOMIC DNA]</scope>
    <source>
        <strain evidence="3 4">CGMCC 1.9161</strain>
    </source>
</reference>
<dbReference type="Proteomes" id="UP000600449">
    <property type="component" value="Unassembled WGS sequence"/>
</dbReference>
<organism evidence="3 4">
    <name type="scientific">Salinarimonas ramus</name>
    <dbReference type="NCBI Taxonomy" id="690164"/>
    <lineage>
        <taxon>Bacteria</taxon>
        <taxon>Pseudomonadati</taxon>
        <taxon>Pseudomonadota</taxon>
        <taxon>Alphaproteobacteria</taxon>
        <taxon>Hyphomicrobiales</taxon>
        <taxon>Salinarimonadaceae</taxon>
        <taxon>Salinarimonas</taxon>
    </lineage>
</organism>
<feature type="compositionally biased region" description="Basic and acidic residues" evidence="1">
    <location>
        <begin position="145"/>
        <end position="163"/>
    </location>
</feature>
<dbReference type="EMBL" id="BMMF01000008">
    <property type="protein sequence ID" value="GGK39105.1"/>
    <property type="molecule type" value="Genomic_DNA"/>
</dbReference>
<dbReference type="RefSeq" id="WP_188913832.1">
    <property type="nucleotide sequence ID" value="NZ_BMMF01000008.1"/>
</dbReference>
<proteinExistence type="predicted"/>
<evidence type="ECO:0000256" key="1">
    <source>
        <dbReference type="SAM" id="MobiDB-lite"/>
    </source>
</evidence>
<dbReference type="InterPro" id="IPR024442">
    <property type="entry name" value="Transposase_Zn_ribbon"/>
</dbReference>
<name>A0A917V4L8_9HYPH</name>
<keyword evidence="4" id="KW-1185">Reference proteome</keyword>
<accession>A0A917V4L8</accession>
<protein>
    <recommendedName>
        <fullName evidence="2">Transposase zinc-ribbon domain-containing protein</fullName>
    </recommendedName>
</protein>
<feature type="domain" description="Transposase zinc-ribbon" evidence="2">
    <location>
        <begin position="11"/>
        <end position="59"/>
    </location>
</feature>
<feature type="region of interest" description="Disordered" evidence="1">
    <location>
        <begin position="121"/>
        <end position="174"/>
    </location>
</feature>
<evidence type="ECO:0000313" key="4">
    <source>
        <dbReference type="Proteomes" id="UP000600449"/>
    </source>
</evidence>
<comment type="caution">
    <text evidence="3">The sequence shown here is derived from an EMBL/GenBank/DDBJ whole genome shotgun (WGS) entry which is preliminary data.</text>
</comment>
<gene>
    <name evidence="3" type="ORF">GCM10011322_27700</name>
</gene>
<dbReference type="AlphaFoldDB" id="A0A917V4L8"/>
<sequence>MHISSDPAFCNEEAAYRFVEARVWPDGPVCPHCRRGDRVGRLAGKEPRPGAYKCYACRKPFNVKLGTMLESTHVPLHLWLQALFLLHACEPPVSVNKLHRILGVSSRTTWLMSQRFRDRLAATTPEPGPQGGPRMTFDEEEESETEGRERTVRRPERPHRYDTTRSFGAWAAGG</sequence>